<gene>
    <name evidence="15" type="ORF">ACFO4O_14815</name>
</gene>
<evidence type="ECO:0000256" key="8">
    <source>
        <dbReference type="ARBA" id="ARBA00022840"/>
    </source>
</evidence>
<dbReference type="EMBL" id="JBHSGU010000009">
    <property type="protein sequence ID" value="MFC4701436.1"/>
    <property type="molecule type" value="Genomic_DNA"/>
</dbReference>
<dbReference type="InterPro" id="IPR012340">
    <property type="entry name" value="NA-bd_OB-fold"/>
</dbReference>
<dbReference type="Proteomes" id="UP001595897">
    <property type="component" value="Unassembled WGS sequence"/>
</dbReference>
<dbReference type="PANTHER" id="PTHR45674:SF13">
    <property type="entry name" value="DNA LIGASE-RELATED"/>
    <property type="match status" value="1"/>
</dbReference>
<keyword evidence="10" id="KW-0233">DNA recombination</keyword>
<dbReference type="RefSeq" id="WP_382409904.1">
    <property type="nucleotide sequence ID" value="NZ_JBHSGU010000009.1"/>
</dbReference>
<evidence type="ECO:0000256" key="7">
    <source>
        <dbReference type="ARBA" id="ARBA00022763"/>
    </source>
</evidence>
<feature type="domain" description="ATP-dependent DNA ligase family profile" evidence="14">
    <location>
        <begin position="346"/>
        <end position="470"/>
    </location>
</feature>
<comment type="caution">
    <text evidence="15">The sequence shown here is derived from an EMBL/GenBank/DDBJ whole genome shotgun (WGS) entry which is preliminary data.</text>
</comment>
<keyword evidence="16" id="KW-1185">Reference proteome</keyword>
<dbReference type="InterPro" id="IPR050191">
    <property type="entry name" value="ATP-dep_DNA_ligase"/>
</dbReference>
<evidence type="ECO:0000313" key="16">
    <source>
        <dbReference type="Proteomes" id="UP001595897"/>
    </source>
</evidence>
<keyword evidence="9" id="KW-0460">Magnesium</keyword>
<evidence type="ECO:0000256" key="6">
    <source>
        <dbReference type="ARBA" id="ARBA00022741"/>
    </source>
</evidence>
<dbReference type="InterPro" id="IPR012310">
    <property type="entry name" value="DNA_ligase_ATP-dep_cent"/>
</dbReference>
<evidence type="ECO:0000313" key="15">
    <source>
        <dbReference type="EMBL" id="MFC4701436.1"/>
    </source>
</evidence>
<dbReference type="NCBIfam" id="NF006701">
    <property type="entry name" value="PRK09247.1"/>
    <property type="match status" value="1"/>
</dbReference>
<dbReference type="Gene3D" id="1.10.3260.10">
    <property type="entry name" value="DNA ligase, ATP-dependent, N-terminal domain"/>
    <property type="match status" value="1"/>
</dbReference>
<dbReference type="InterPro" id="IPR012308">
    <property type="entry name" value="DNA_ligase_ATP-dep_N"/>
</dbReference>
<keyword evidence="5" id="KW-0479">Metal-binding</keyword>
<accession>A0ABV9LXY9</accession>
<name>A0ABV9LXY9_9ALTE</name>
<keyword evidence="12" id="KW-0131">Cell cycle</keyword>
<comment type="catalytic activity">
    <reaction evidence="13">
        <text>ATP + (deoxyribonucleotide)n-3'-hydroxyl + 5'-phospho-(deoxyribonucleotide)m = (deoxyribonucleotide)n+m + AMP + diphosphate.</text>
        <dbReference type="EC" id="6.5.1.1"/>
    </reaction>
</comment>
<reference evidence="16" key="1">
    <citation type="journal article" date="2019" name="Int. J. Syst. Evol. Microbiol.">
        <title>The Global Catalogue of Microorganisms (GCM) 10K type strain sequencing project: providing services to taxonomists for standard genome sequencing and annotation.</title>
        <authorList>
            <consortium name="The Broad Institute Genomics Platform"/>
            <consortium name="The Broad Institute Genome Sequencing Center for Infectious Disease"/>
            <person name="Wu L."/>
            <person name="Ma J."/>
        </authorList>
    </citation>
    <scope>NUCLEOTIDE SEQUENCE [LARGE SCALE GENOMIC DNA]</scope>
    <source>
        <strain evidence="16">KACC 12507</strain>
    </source>
</reference>
<dbReference type="Gene3D" id="3.30.470.30">
    <property type="entry name" value="DNA ligase/mRNA capping enzyme"/>
    <property type="match status" value="1"/>
</dbReference>
<evidence type="ECO:0000256" key="9">
    <source>
        <dbReference type="ARBA" id="ARBA00022842"/>
    </source>
</evidence>
<keyword evidence="2 15" id="KW-0436">Ligase</keyword>
<evidence type="ECO:0000256" key="13">
    <source>
        <dbReference type="ARBA" id="ARBA00034003"/>
    </source>
</evidence>
<evidence type="ECO:0000256" key="2">
    <source>
        <dbReference type="ARBA" id="ARBA00022598"/>
    </source>
</evidence>
<keyword evidence="3" id="KW-0132">Cell division</keyword>
<dbReference type="EC" id="6.5.1.1" evidence="1"/>
<evidence type="ECO:0000256" key="11">
    <source>
        <dbReference type="ARBA" id="ARBA00023204"/>
    </source>
</evidence>
<dbReference type="InterPro" id="IPR036599">
    <property type="entry name" value="DNA_ligase_N_sf"/>
</dbReference>
<evidence type="ECO:0000256" key="1">
    <source>
        <dbReference type="ARBA" id="ARBA00012727"/>
    </source>
</evidence>
<dbReference type="PROSITE" id="PS00697">
    <property type="entry name" value="DNA_LIGASE_A1"/>
    <property type="match status" value="1"/>
</dbReference>
<sequence>MIAFAELVDKLYFTSSNLAKAALIKDYLANTPDPDRGWAIAAIAGTLNFDFFKRAMIKKLIVERVDPLLFDLSYDYVGEMSETVSHLWTPIDSDPPCVQTLPSLSELVTRFAEGSRAENRNYLISLLNSMNAPQRWALLKLGTQGLRIGVSARFLKKVLAEYGQRYDKDITVEDIERLWHGLTPPYQSFLEWLEGKAAMPDVSKSLTFQPVMLSHPFDETMLEDIHPSQWQAEWKFDGIRVQLVVGVAGKALFSRTGDDISAAFPEILAPLEKSDIEGVFDGELIALSPKNEQAPLDNTIQDIPSVLSANEDKNSSHQIASFNQLQQRLNKKKPSKKLIGEYPAGIILYDVLSLNGDDKRDLPLEQRYSSLHAWFKSQPYAHLFLSSRLEFEGSKTLEMLRDKAQTLEQGYIEGLMLKRKDAPYVSGRPKGKWYKWKRDPQLIDAVIMYAQRGHGKRSSFYSDYTFGCWQDGQLLPIGKAYSGFTDEELKRLDNWVRKHTIGRFGPVKELEKALVFEVAFDSVHESKRHKSGVALRFPRIHRIRWDKPANEADTLDTLKAMLKY</sequence>
<dbReference type="InterPro" id="IPR016059">
    <property type="entry name" value="DNA_ligase_ATP-dep_CS"/>
</dbReference>
<dbReference type="InterPro" id="IPR026333">
    <property type="entry name" value="ATP_dep_DNA_lig_pp_1105_fam"/>
</dbReference>
<evidence type="ECO:0000256" key="5">
    <source>
        <dbReference type="ARBA" id="ARBA00022723"/>
    </source>
</evidence>
<dbReference type="PANTHER" id="PTHR45674">
    <property type="entry name" value="DNA LIGASE 1/3 FAMILY MEMBER"/>
    <property type="match status" value="1"/>
</dbReference>
<dbReference type="PROSITE" id="PS50160">
    <property type="entry name" value="DNA_LIGASE_A3"/>
    <property type="match status" value="1"/>
</dbReference>
<dbReference type="SUPFAM" id="SSF50249">
    <property type="entry name" value="Nucleic acid-binding proteins"/>
    <property type="match status" value="1"/>
</dbReference>
<dbReference type="NCBIfam" id="TIGR04120">
    <property type="entry name" value="DNA_lig_bact"/>
    <property type="match status" value="1"/>
</dbReference>
<keyword evidence="8" id="KW-0067">ATP-binding</keyword>
<dbReference type="GO" id="GO:0003910">
    <property type="term" value="F:DNA ligase (ATP) activity"/>
    <property type="evidence" value="ECO:0007669"/>
    <property type="project" value="UniProtKB-EC"/>
</dbReference>
<dbReference type="Pfam" id="PF04679">
    <property type="entry name" value="DNA_ligase_A_C"/>
    <property type="match status" value="1"/>
</dbReference>
<evidence type="ECO:0000256" key="3">
    <source>
        <dbReference type="ARBA" id="ARBA00022618"/>
    </source>
</evidence>
<dbReference type="Gene3D" id="2.40.50.140">
    <property type="entry name" value="Nucleic acid-binding proteins"/>
    <property type="match status" value="1"/>
</dbReference>
<dbReference type="Pfam" id="PF04675">
    <property type="entry name" value="DNA_ligase_A_N"/>
    <property type="match status" value="1"/>
</dbReference>
<dbReference type="Pfam" id="PF01068">
    <property type="entry name" value="DNA_ligase_A_M"/>
    <property type="match status" value="1"/>
</dbReference>
<evidence type="ECO:0000256" key="12">
    <source>
        <dbReference type="ARBA" id="ARBA00023306"/>
    </source>
</evidence>
<dbReference type="CDD" id="cd07972">
    <property type="entry name" value="OBF_DNA_ligase_Arch_LigB"/>
    <property type="match status" value="1"/>
</dbReference>
<dbReference type="InterPro" id="IPR012309">
    <property type="entry name" value="DNA_ligase_ATP-dep_C"/>
</dbReference>
<proteinExistence type="predicted"/>
<evidence type="ECO:0000259" key="14">
    <source>
        <dbReference type="PROSITE" id="PS50160"/>
    </source>
</evidence>
<evidence type="ECO:0000256" key="4">
    <source>
        <dbReference type="ARBA" id="ARBA00022705"/>
    </source>
</evidence>
<keyword evidence="6" id="KW-0547">Nucleotide-binding</keyword>
<organism evidence="15 16">
    <name type="scientific">Glaciecola siphonariae</name>
    <dbReference type="NCBI Taxonomy" id="521012"/>
    <lineage>
        <taxon>Bacteria</taxon>
        <taxon>Pseudomonadati</taxon>
        <taxon>Pseudomonadota</taxon>
        <taxon>Gammaproteobacteria</taxon>
        <taxon>Alteromonadales</taxon>
        <taxon>Alteromonadaceae</taxon>
        <taxon>Glaciecola</taxon>
    </lineage>
</organism>
<keyword evidence="7" id="KW-0227">DNA damage</keyword>
<protein>
    <recommendedName>
        <fullName evidence="1">DNA ligase (ATP)</fullName>
        <ecNumber evidence="1">6.5.1.1</ecNumber>
    </recommendedName>
</protein>
<dbReference type="SUPFAM" id="SSF56091">
    <property type="entry name" value="DNA ligase/mRNA capping enzyme, catalytic domain"/>
    <property type="match status" value="1"/>
</dbReference>
<keyword evidence="11" id="KW-0234">DNA repair</keyword>
<evidence type="ECO:0000256" key="10">
    <source>
        <dbReference type="ARBA" id="ARBA00023172"/>
    </source>
</evidence>
<keyword evidence="4" id="KW-0235">DNA replication</keyword>